<name>A0A0D8FYT3_9ACTN</name>
<accession>A0A0D8FYT3</accession>
<dbReference type="AlphaFoldDB" id="A0A0D8FYT3"/>
<proteinExistence type="predicted"/>
<dbReference type="OrthoDB" id="5245090at2"/>
<dbReference type="eggNOG" id="ENOG5031GPX">
    <property type="taxonomic scope" value="Bacteria"/>
</dbReference>
<keyword evidence="1" id="KW-0812">Transmembrane</keyword>
<evidence type="ECO:0000313" key="2">
    <source>
        <dbReference type="EMBL" id="KJE77822.1"/>
    </source>
</evidence>
<reference evidence="2 3" key="1">
    <citation type="submission" date="2015-01" db="EMBL/GenBank/DDBJ databases">
        <title>Draft genome of the acidophilic iron oxidizer Ferrimicrobium acidiphilum strain T23.</title>
        <authorList>
            <person name="Poehlein A."/>
            <person name="Eisen S."/>
            <person name="Schloemann M."/>
            <person name="Johnson B.D."/>
            <person name="Daniel R."/>
            <person name="Muehling M."/>
        </authorList>
    </citation>
    <scope>NUCLEOTIDE SEQUENCE [LARGE SCALE GENOMIC DNA]</scope>
    <source>
        <strain evidence="2 3">T23</strain>
    </source>
</reference>
<dbReference type="GeneID" id="78371882"/>
<feature type="transmembrane region" description="Helical" evidence="1">
    <location>
        <begin position="84"/>
        <end position="105"/>
    </location>
</feature>
<feature type="transmembrane region" description="Helical" evidence="1">
    <location>
        <begin position="57"/>
        <end position="75"/>
    </location>
</feature>
<dbReference type="STRING" id="1121877.FEAC_05710"/>
<feature type="transmembrane region" description="Helical" evidence="1">
    <location>
        <begin position="9"/>
        <end position="27"/>
    </location>
</feature>
<dbReference type="EMBL" id="JXUW01000003">
    <property type="protein sequence ID" value="KJE77822.1"/>
    <property type="molecule type" value="Genomic_DNA"/>
</dbReference>
<keyword evidence="1" id="KW-0472">Membrane</keyword>
<evidence type="ECO:0000256" key="1">
    <source>
        <dbReference type="SAM" id="Phobius"/>
    </source>
</evidence>
<evidence type="ECO:0008006" key="4">
    <source>
        <dbReference type="Google" id="ProtNLM"/>
    </source>
</evidence>
<sequence>MKVGINNPIYVLLLIMHVGAGLIGYGANAMAGWTARDVASQGPTDSVRRFFDGKVSLAQWCVVLVPVFGISLLLIRDASDISKLWFWAAVTIWVITLGLLTGKGWPAQRRLGSLLDAVERSDIEIRGSGVAVLRTQQIVVTLYLIAFFLMLFKP</sequence>
<feature type="transmembrane region" description="Helical" evidence="1">
    <location>
        <begin position="135"/>
        <end position="152"/>
    </location>
</feature>
<organism evidence="2 3">
    <name type="scientific">Ferrimicrobium acidiphilum DSM 19497</name>
    <dbReference type="NCBI Taxonomy" id="1121877"/>
    <lineage>
        <taxon>Bacteria</taxon>
        <taxon>Bacillati</taxon>
        <taxon>Actinomycetota</taxon>
        <taxon>Acidimicrobiia</taxon>
        <taxon>Acidimicrobiales</taxon>
        <taxon>Acidimicrobiaceae</taxon>
        <taxon>Ferrimicrobium</taxon>
    </lineage>
</organism>
<keyword evidence="3" id="KW-1185">Reference proteome</keyword>
<dbReference type="RefSeq" id="WP_035389481.1">
    <property type="nucleotide sequence ID" value="NZ_JQKF01000013.1"/>
</dbReference>
<dbReference type="Proteomes" id="UP000032336">
    <property type="component" value="Unassembled WGS sequence"/>
</dbReference>
<protein>
    <recommendedName>
        <fullName evidence="4">DUF2269 family protein</fullName>
    </recommendedName>
</protein>
<evidence type="ECO:0000313" key="3">
    <source>
        <dbReference type="Proteomes" id="UP000032336"/>
    </source>
</evidence>
<keyword evidence="1" id="KW-1133">Transmembrane helix</keyword>
<comment type="caution">
    <text evidence="2">The sequence shown here is derived from an EMBL/GenBank/DDBJ whole genome shotgun (WGS) entry which is preliminary data.</text>
</comment>
<gene>
    <name evidence="2" type="ORF">FEAC_05710</name>
</gene>